<accession>A0A069DBX5</accession>
<dbReference type="AlphaFoldDB" id="A0A069DBX5"/>
<reference evidence="1 2" key="1">
    <citation type="journal article" date="2015" name="Microbes Environ.">
        <title>Distribution and evolution of nitrogen fixation genes in the phylum bacteroidetes.</title>
        <authorList>
            <person name="Inoue J."/>
            <person name="Oshima K."/>
            <person name="Suda W."/>
            <person name="Sakamoto M."/>
            <person name="Iino T."/>
            <person name="Noda S."/>
            <person name="Hongoh Y."/>
            <person name="Hattori M."/>
            <person name="Ohkuma M."/>
        </authorList>
    </citation>
    <scope>NUCLEOTIDE SEQUENCE [LARGE SCALE GENOMIC DNA]</scope>
    <source>
        <strain evidence="1 2">JCM 15093</strain>
    </source>
</reference>
<protein>
    <submittedName>
        <fullName evidence="1">Uncharacterized protein</fullName>
    </submittedName>
</protein>
<dbReference type="Proteomes" id="UP000027601">
    <property type="component" value="Unassembled WGS sequence"/>
</dbReference>
<dbReference type="eggNOG" id="ENOG50315DZ">
    <property type="taxonomic scope" value="Bacteria"/>
</dbReference>
<proteinExistence type="predicted"/>
<gene>
    <name evidence="1" type="ORF">JCM15093_3088</name>
</gene>
<name>A0A069DBX5_9BACE</name>
<organism evidence="1 2">
    <name type="scientific">Bacteroides graminisolvens DSM 19988 = JCM 15093</name>
    <dbReference type="NCBI Taxonomy" id="1121097"/>
    <lineage>
        <taxon>Bacteria</taxon>
        <taxon>Pseudomonadati</taxon>
        <taxon>Bacteroidota</taxon>
        <taxon>Bacteroidia</taxon>
        <taxon>Bacteroidales</taxon>
        <taxon>Bacteroidaceae</taxon>
        <taxon>Bacteroides</taxon>
    </lineage>
</organism>
<evidence type="ECO:0000313" key="2">
    <source>
        <dbReference type="Proteomes" id="UP000027601"/>
    </source>
</evidence>
<keyword evidence="2" id="KW-1185">Reference proteome</keyword>
<evidence type="ECO:0000313" key="1">
    <source>
        <dbReference type="EMBL" id="GAK37809.1"/>
    </source>
</evidence>
<dbReference type="STRING" id="1121097.GCA_000428125_01504"/>
<sequence length="82" mass="9644">MEFEITTNKGDEYDNEYDLPRSELVRLKDEIINQTDYFKEREGFLTKELAKIGLTIDEFVSALDNLITTSDQNNDDVLLSWY</sequence>
<comment type="caution">
    <text evidence="1">The sequence shown here is derived from an EMBL/GenBank/DDBJ whole genome shotgun (WGS) entry which is preliminary data.</text>
</comment>
<dbReference type="EMBL" id="BAJS01000029">
    <property type="protein sequence ID" value="GAK37809.1"/>
    <property type="molecule type" value="Genomic_DNA"/>
</dbReference>